<accession>A0A550C1X2</accession>
<dbReference type="PRINTS" id="PR00146">
    <property type="entry name" value="DHPICSNTHASE"/>
</dbReference>
<dbReference type="SMART" id="SM01130">
    <property type="entry name" value="DHDPS"/>
    <property type="match status" value="1"/>
</dbReference>
<comment type="similarity">
    <text evidence="2">Belongs to the DapA family.</text>
</comment>
<comment type="caution">
    <text evidence="5">The sequence shown here is derived from an EMBL/GenBank/DDBJ whole genome shotgun (WGS) entry which is preliminary data.</text>
</comment>
<evidence type="ECO:0000313" key="5">
    <source>
        <dbReference type="EMBL" id="TRM58803.1"/>
    </source>
</evidence>
<reference evidence="5 6" key="1">
    <citation type="journal article" date="2019" name="New Phytol.">
        <title>Comparative genomics reveals unique wood-decay strategies and fruiting body development in the Schizophyllaceae.</title>
        <authorList>
            <person name="Almasi E."/>
            <person name="Sahu N."/>
            <person name="Krizsan K."/>
            <person name="Balint B."/>
            <person name="Kovacs G.M."/>
            <person name="Kiss B."/>
            <person name="Cseklye J."/>
            <person name="Drula E."/>
            <person name="Henrissat B."/>
            <person name="Nagy I."/>
            <person name="Chovatia M."/>
            <person name="Adam C."/>
            <person name="LaButti K."/>
            <person name="Lipzen A."/>
            <person name="Riley R."/>
            <person name="Grigoriev I.V."/>
            <person name="Nagy L.G."/>
        </authorList>
    </citation>
    <scope>NUCLEOTIDE SEQUENCE [LARGE SCALE GENOMIC DNA]</scope>
    <source>
        <strain evidence="5 6">NL-1724</strain>
    </source>
</reference>
<evidence type="ECO:0000256" key="2">
    <source>
        <dbReference type="PIRNR" id="PIRNR001365"/>
    </source>
</evidence>
<dbReference type="PANTHER" id="PTHR12128:SF66">
    <property type="entry name" value="4-HYDROXY-2-OXOGLUTARATE ALDOLASE, MITOCHONDRIAL"/>
    <property type="match status" value="1"/>
</dbReference>
<dbReference type="PANTHER" id="PTHR12128">
    <property type="entry name" value="DIHYDRODIPICOLINATE SYNTHASE"/>
    <property type="match status" value="1"/>
</dbReference>
<dbReference type="OrthoDB" id="191315at2759"/>
<dbReference type="InterPro" id="IPR002220">
    <property type="entry name" value="DapA-like"/>
</dbReference>
<keyword evidence="6" id="KW-1185">Reference proteome</keyword>
<dbReference type="Pfam" id="PF00701">
    <property type="entry name" value="DHDPS"/>
    <property type="match status" value="1"/>
</dbReference>
<dbReference type="PIRSF" id="PIRSF001365">
    <property type="entry name" value="DHDPS"/>
    <property type="match status" value="1"/>
</dbReference>
<gene>
    <name evidence="5" type="ORF">BD626DRAFT_510616</name>
</gene>
<evidence type="ECO:0000256" key="4">
    <source>
        <dbReference type="PIRSR" id="PIRSR001365-2"/>
    </source>
</evidence>
<dbReference type="GO" id="GO:0008840">
    <property type="term" value="F:4-hydroxy-tetrahydrodipicolinate synthase activity"/>
    <property type="evidence" value="ECO:0007669"/>
    <property type="project" value="TreeGrafter"/>
</dbReference>
<dbReference type="InterPro" id="IPR013785">
    <property type="entry name" value="Aldolase_TIM"/>
</dbReference>
<evidence type="ECO:0000313" key="6">
    <source>
        <dbReference type="Proteomes" id="UP000320762"/>
    </source>
</evidence>
<proteinExistence type="inferred from homology"/>
<dbReference type="AlphaFoldDB" id="A0A550C1X2"/>
<organism evidence="5 6">
    <name type="scientific">Schizophyllum amplum</name>
    <dbReference type="NCBI Taxonomy" id="97359"/>
    <lineage>
        <taxon>Eukaryota</taxon>
        <taxon>Fungi</taxon>
        <taxon>Dikarya</taxon>
        <taxon>Basidiomycota</taxon>
        <taxon>Agaricomycotina</taxon>
        <taxon>Agaricomycetes</taxon>
        <taxon>Agaricomycetidae</taxon>
        <taxon>Agaricales</taxon>
        <taxon>Schizophyllaceae</taxon>
        <taxon>Schizophyllum</taxon>
    </lineage>
</organism>
<protein>
    <submittedName>
        <fullName evidence="5">Putative dihydrodipicolinate synthase</fullName>
    </submittedName>
</protein>
<evidence type="ECO:0000256" key="3">
    <source>
        <dbReference type="PIRSR" id="PIRSR001365-1"/>
    </source>
</evidence>
<feature type="active site" description="Schiff-base intermediate with substrate" evidence="3">
    <location>
        <position position="175"/>
    </location>
</feature>
<dbReference type="SUPFAM" id="SSF51569">
    <property type="entry name" value="Aldolase"/>
    <property type="match status" value="1"/>
</dbReference>
<dbReference type="Proteomes" id="UP000320762">
    <property type="component" value="Unassembled WGS sequence"/>
</dbReference>
<feature type="active site" description="Proton donor/acceptor" evidence="3">
    <location>
        <position position="145"/>
    </location>
</feature>
<name>A0A550C1X2_9AGAR</name>
<evidence type="ECO:0000256" key="1">
    <source>
        <dbReference type="ARBA" id="ARBA00023239"/>
    </source>
</evidence>
<keyword evidence="1 2" id="KW-0456">Lyase</keyword>
<dbReference type="STRING" id="97359.A0A550C1X2"/>
<dbReference type="EMBL" id="VDMD01000033">
    <property type="protein sequence ID" value="TRM58803.1"/>
    <property type="molecule type" value="Genomic_DNA"/>
</dbReference>
<feature type="binding site" evidence="4">
    <location>
        <position position="231"/>
    </location>
    <ligand>
        <name>pyruvate</name>
        <dbReference type="ChEBI" id="CHEBI:15361"/>
    </ligand>
</feature>
<dbReference type="Gene3D" id="3.20.20.70">
    <property type="entry name" value="Aldolase class I"/>
    <property type="match status" value="1"/>
</dbReference>
<dbReference type="CDD" id="cd00408">
    <property type="entry name" value="DHDPS-like"/>
    <property type="match status" value="1"/>
</dbReference>
<sequence length="333" mass="35707">MGRSLRPGIYAPLPCFFDENEELDLTSYKKHVQFVAKGGVLPVVSGSMGEAIHLSREERISLIKTARAALDEAGLPDMPIMAGAGAPSTRETIQLARDAAEAGADHVIVVPCGYYNGLLTQDNFKALKQYFVDVAAGSPIPVLLYNFPAVAGGIDMTSDVIEDIARAAPNTCGIKLTCGAVGKLTRVASLTNSASFQHKYPRKDEFSPFLVIDGFIDFLLPSIAAGAAGSITGLGNFAPRVCIKFWEESRASATTSVTDDLRGLQEIVARADWAASKANIPGMKFLLGELFGYGRLPRRPVLPTSEERGRSLTNHPDIVAILDLERKLAAQQS</sequence>